<organism evidence="4 5">
    <name type="scientific">Olea europaea subsp. europaea</name>
    <dbReference type="NCBI Taxonomy" id="158383"/>
    <lineage>
        <taxon>Eukaryota</taxon>
        <taxon>Viridiplantae</taxon>
        <taxon>Streptophyta</taxon>
        <taxon>Embryophyta</taxon>
        <taxon>Tracheophyta</taxon>
        <taxon>Spermatophyta</taxon>
        <taxon>Magnoliopsida</taxon>
        <taxon>eudicotyledons</taxon>
        <taxon>Gunneridae</taxon>
        <taxon>Pentapetalae</taxon>
        <taxon>asterids</taxon>
        <taxon>lamiids</taxon>
        <taxon>Lamiales</taxon>
        <taxon>Oleaceae</taxon>
        <taxon>Oleeae</taxon>
        <taxon>Olea</taxon>
    </lineage>
</organism>
<gene>
    <name evidence="4" type="ORF">OLEA9_A101324</name>
</gene>
<keyword evidence="5" id="KW-1185">Reference proteome</keyword>
<dbReference type="Gramene" id="OE9A101324T1">
    <property type="protein sequence ID" value="OE9A101324C1"/>
    <property type="gene ID" value="OE9A101324"/>
</dbReference>
<dbReference type="OrthoDB" id="9514740at2759"/>
<feature type="compositionally biased region" description="Polar residues" evidence="2">
    <location>
        <begin position="202"/>
        <end position="228"/>
    </location>
</feature>
<feature type="compositionally biased region" description="Basic and acidic residues" evidence="2">
    <location>
        <begin position="49"/>
        <end position="71"/>
    </location>
</feature>
<feature type="domain" description="C2H2-type" evidence="3">
    <location>
        <begin position="283"/>
        <end position="311"/>
    </location>
</feature>
<dbReference type="SUPFAM" id="SSF56399">
    <property type="entry name" value="ADP-ribosylation"/>
    <property type="match status" value="1"/>
</dbReference>
<accession>A0A8S0UDZ3</accession>
<keyword evidence="1" id="KW-0862">Zinc</keyword>
<dbReference type="PROSITE" id="PS00028">
    <property type="entry name" value="ZINC_FINGER_C2H2_1"/>
    <property type="match status" value="1"/>
</dbReference>
<proteinExistence type="predicted"/>
<name>A0A8S0UDZ3_OLEEU</name>
<evidence type="ECO:0000313" key="4">
    <source>
        <dbReference type="EMBL" id="CAA3016549.1"/>
    </source>
</evidence>
<dbReference type="Gene3D" id="3.90.228.10">
    <property type="match status" value="1"/>
</dbReference>
<dbReference type="GO" id="GO:0008270">
    <property type="term" value="F:zinc ion binding"/>
    <property type="evidence" value="ECO:0007669"/>
    <property type="project" value="UniProtKB-KW"/>
</dbReference>
<feature type="region of interest" description="Disordered" evidence="2">
    <location>
        <begin position="46"/>
        <end position="237"/>
    </location>
</feature>
<keyword evidence="1" id="KW-0479">Metal-binding</keyword>
<protein>
    <submittedName>
        <fullName evidence="4">Zinc finger, C2H</fullName>
    </submittedName>
</protein>
<feature type="compositionally biased region" description="Basic residues" evidence="2">
    <location>
        <begin position="1"/>
        <end position="15"/>
    </location>
</feature>
<evidence type="ECO:0000313" key="5">
    <source>
        <dbReference type="Proteomes" id="UP000594638"/>
    </source>
</evidence>
<dbReference type="PANTHER" id="PTHR31681">
    <property type="entry name" value="C2H2-LIKE ZINC FINGER PROTEIN"/>
    <property type="match status" value="1"/>
</dbReference>
<keyword evidence="1" id="KW-0863">Zinc-finger</keyword>
<dbReference type="EMBL" id="CACTIH010007627">
    <property type="protein sequence ID" value="CAA3016549.1"/>
    <property type="molecule type" value="Genomic_DNA"/>
</dbReference>
<sequence>MAKSKNPRKLTKKHQFNQNMYSQKQEKQHSWVVVRNLFTCKYVQVQQQEQKEQQNQEHQDGHKEKRQEQKQKQKLKQKPQEQPLPPPIPPEESHQKCKNTKQPKENQPPPPNKMKPKQEPPAAEESNQKYKKMKEPIKEPPPEESNQKCKKLKQAKNEQTLEEMNKKSKKMKCSGSLCSNTKIMQRPEISSPTETQKKRSLMASSSSEIDGSNRSTRTTLSELNGTGFSSSSSSLSVSCASPSISGSFRGMPFRKLSGCYECRMVVDPVLGMTRDPSLRATISSCPECGEIFTKAENLELHQAVRHAVSELGPEDTSKNIVEIIFQSSWLKKQTPVCKIDRILKVQNTPKTISRFEEYRDSIKAKATRLHKKHPRCIADGNELLRFHCTTFMCSLGLNGSSNLCNSIPSCNVCSIIKNGFKVNAEAVTGFFQKGILTTASSGKAHDRARVGSDDEKRAMLVCRVIAGRVKKNVEGSMEEYDSLAGVAGTYPNLDELYVFNPKAILPCFVVIYTGF</sequence>
<dbReference type="PROSITE" id="PS50157">
    <property type="entry name" value="ZINC_FINGER_C2H2_2"/>
    <property type="match status" value="1"/>
</dbReference>
<dbReference type="PANTHER" id="PTHR31681:SF3">
    <property type="entry name" value="OS04G0690100 PROTEIN"/>
    <property type="match status" value="1"/>
</dbReference>
<feature type="compositionally biased region" description="Basic and acidic residues" evidence="2">
    <location>
        <begin position="133"/>
        <end position="147"/>
    </location>
</feature>
<feature type="compositionally biased region" description="Polar residues" evidence="2">
    <location>
        <begin position="176"/>
        <end position="194"/>
    </location>
</feature>
<comment type="caution">
    <text evidence="4">The sequence shown here is derived from an EMBL/GenBank/DDBJ whole genome shotgun (WGS) entry which is preliminary data.</text>
</comment>
<dbReference type="Proteomes" id="UP000594638">
    <property type="component" value="Unassembled WGS sequence"/>
</dbReference>
<evidence type="ECO:0000256" key="1">
    <source>
        <dbReference type="PROSITE-ProRule" id="PRU00042"/>
    </source>
</evidence>
<reference evidence="4 5" key="1">
    <citation type="submission" date="2019-12" db="EMBL/GenBank/DDBJ databases">
        <authorList>
            <person name="Alioto T."/>
            <person name="Alioto T."/>
            <person name="Gomez Garrido J."/>
        </authorList>
    </citation>
    <scope>NUCLEOTIDE SEQUENCE [LARGE SCALE GENOMIC DNA]</scope>
</reference>
<evidence type="ECO:0000259" key="3">
    <source>
        <dbReference type="PROSITE" id="PS50157"/>
    </source>
</evidence>
<dbReference type="AlphaFoldDB" id="A0A8S0UDZ3"/>
<evidence type="ECO:0000256" key="2">
    <source>
        <dbReference type="SAM" id="MobiDB-lite"/>
    </source>
</evidence>
<dbReference type="InterPro" id="IPR013087">
    <property type="entry name" value="Znf_C2H2_type"/>
</dbReference>
<feature type="region of interest" description="Disordered" evidence="2">
    <location>
        <begin position="1"/>
        <end position="28"/>
    </location>
</feature>